<reference evidence="1 2" key="1">
    <citation type="submission" date="2018-06" db="EMBL/GenBank/DDBJ databases">
        <authorList>
            <consortium name="Pathogen Informatics"/>
            <person name="Doyle S."/>
        </authorList>
    </citation>
    <scope>NUCLEOTIDE SEQUENCE [LARGE SCALE GENOMIC DNA]</scope>
    <source>
        <strain evidence="1 2">NCTC11165</strain>
    </source>
</reference>
<evidence type="ECO:0000313" key="2">
    <source>
        <dbReference type="Proteomes" id="UP000250358"/>
    </source>
</evidence>
<evidence type="ECO:0000313" key="1">
    <source>
        <dbReference type="EMBL" id="SPU46991.1"/>
    </source>
</evidence>
<dbReference type="Proteomes" id="UP000250358">
    <property type="component" value="Unassembled WGS sequence"/>
</dbReference>
<proteinExistence type="predicted"/>
<sequence length="123" mass="13303">MTYPNPYQTEANGELTPAVRKRIHKVRDLLGYSWADLGAEFDFSNTFVHGISRDDNPQRIRSKHIEGLIRSLEALEVKAGISSVAPAATKAPAKAAISDLSLEELVNAIAAKGFVVTISPKTA</sequence>
<gene>
    <name evidence="1" type="ORF">NCTC11165_03347</name>
</gene>
<name>A0A2X1BYV8_BREDI</name>
<dbReference type="AlphaFoldDB" id="A0A2X1BYV8"/>
<accession>A0A2X1BYV8</accession>
<organism evidence="1 2">
    <name type="scientific">Brevundimonas diminuta</name>
    <name type="common">Pseudomonas diminuta</name>
    <dbReference type="NCBI Taxonomy" id="293"/>
    <lineage>
        <taxon>Bacteria</taxon>
        <taxon>Pseudomonadati</taxon>
        <taxon>Pseudomonadota</taxon>
        <taxon>Alphaproteobacteria</taxon>
        <taxon>Caulobacterales</taxon>
        <taxon>Caulobacteraceae</taxon>
        <taxon>Brevundimonas</taxon>
    </lineage>
</organism>
<dbReference type="RefSeq" id="WP_128116614.1">
    <property type="nucleotide sequence ID" value="NZ_UAQM01000051.1"/>
</dbReference>
<protein>
    <submittedName>
        <fullName evidence="1">Uncharacterized protein</fullName>
    </submittedName>
</protein>
<dbReference type="EMBL" id="UAQM01000051">
    <property type="protein sequence ID" value="SPU46991.1"/>
    <property type="molecule type" value="Genomic_DNA"/>
</dbReference>